<dbReference type="GO" id="GO:0006424">
    <property type="term" value="P:glutamyl-tRNA aminoacylation"/>
    <property type="evidence" value="ECO:0007669"/>
    <property type="project" value="TreeGrafter"/>
</dbReference>
<sequence>MFRYAPTPSGFLHIGNGVNFVLTYLWAQALAAPILLRIDDLDADRKRPEYVDDVFFTLDWLGLRYDVGPTGPDDFERHWSQRHRLPLYHQLLTRLVRRGVVYASDFSRQQIRSLGEAEATRLMRAQNLSLRTPGVPWRVRVPDGLPFSDFVVRRRDGIPAYQVASLTDDCHFGVTHIVRGEDLRESTAIQLFLATLLNDDRFARTTIWHHPLLTDSSGQKLAKSAGSTSLRALRESGRGPVLVYQTAARLLGFSAENVGSLTDLQEVCASVWARLEPGVNS</sequence>
<dbReference type="PANTHER" id="PTHR43311">
    <property type="entry name" value="GLUTAMATE--TRNA LIGASE"/>
    <property type="match status" value="1"/>
</dbReference>
<organism evidence="9 10">
    <name type="scientific">Rudanella paleaurantiibacter</name>
    <dbReference type="NCBI Taxonomy" id="2614655"/>
    <lineage>
        <taxon>Bacteria</taxon>
        <taxon>Pseudomonadati</taxon>
        <taxon>Bacteroidota</taxon>
        <taxon>Cytophagia</taxon>
        <taxon>Cytophagales</taxon>
        <taxon>Cytophagaceae</taxon>
        <taxon>Rudanella</taxon>
    </lineage>
</organism>
<dbReference type="PROSITE" id="PS00178">
    <property type="entry name" value="AA_TRNA_LIGASE_I"/>
    <property type="match status" value="1"/>
</dbReference>
<dbReference type="GO" id="GO:0005524">
    <property type="term" value="F:ATP binding"/>
    <property type="evidence" value="ECO:0007669"/>
    <property type="project" value="UniProtKB-KW"/>
</dbReference>
<dbReference type="Pfam" id="PF00749">
    <property type="entry name" value="tRNA-synt_1c"/>
    <property type="match status" value="2"/>
</dbReference>
<keyword evidence="7" id="KW-0648">Protein biosynthesis</keyword>
<reference evidence="9 10" key="1">
    <citation type="submission" date="2019-10" db="EMBL/GenBank/DDBJ databases">
        <title>Rudanella paleaurantiibacter sp. nov., isolated from sludge.</title>
        <authorList>
            <person name="Xu S.Q."/>
        </authorList>
    </citation>
    <scope>NUCLEOTIDE SEQUENCE [LARGE SCALE GENOMIC DNA]</scope>
    <source>
        <strain evidence="9 10">HX-22-17</strain>
    </source>
</reference>
<dbReference type="GO" id="GO:0004818">
    <property type="term" value="F:glutamate-tRNA ligase activity"/>
    <property type="evidence" value="ECO:0007669"/>
    <property type="project" value="TreeGrafter"/>
</dbReference>
<evidence type="ECO:0000256" key="1">
    <source>
        <dbReference type="ARBA" id="ARBA00022598"/>
    </source>
</evidence>
<evidence type="ECO:0000256" key="3">
    <source>
        <dbReference type="ARBA" id="ARBA00022741"/>
    </source>
</evidence>
<evidence type="ECO:0000256" key="2">
    <source>
        <dbReference type="ARBA" id="ARBA00022723"/>
    </source>
</evidence>
<evidence type="ECO:0000313" key="9">
    <source>
        <dbReference type="EMBL" id="KAB7727856.1"/>
    </source>
</evidence>
<dbReference type="PANTHER" id="PTHR43311:SF1">
    <property type="entry name" value="GLUTAMYL-Q TRNA(ASP) SYNTHETASE"/>
    <property type="match status" value="1"/>
</dbReference>
<keyword evidence="3 7" id="KW-0547">Nucleotide-binding</keyword>
<dbReference type="InterPro" id="IPR049940">
    <property type="entry name" value="GluQ/Sye"/>
</dbReference>
<name>A0A7J5TWQ5_9BACT</name>
<dbReference type="Gene3D" id="3.90.800.10">
    <property type="entry name" value="Glutamyl-tRNA Synthetase, Domain 3"/>
    <property type="match status" value="1"/>
</dbReference>
<accession>A0A7J5TWQ5</accession>
<comment type="caution">
    <text evidence="9">The sequence shown here is derived from an EMBL/GenBank/DDBJ whole genome shotgun (WGS) entry which is preliminary data.</text>
</comment>
<keyword evidence="5 7" id="KW-0067">ATP-binding</keyword>
<dbReference type="InterPro" id="IPR020058">
    <property type="entry name" value="Glu/Gln-tRNA-synth_Ib_cat-dom"/>
</dbReference>
<dbReference type="EMBL" id="WELI01000009">
    <property type="protein sequence ID" value="KAB7727856.1"/>
    <property type="molecule type" value="Genomic_DNA"/>
</dbReference>
<keyword evidence="10" id="KW-1185">Reference proteome</keyword>
<dbReference type="Proteomes" id="UP000488299">
    <property type="component" value="Unassembled WGS sequence"/>
</dbReference>
<dbReference type="InterPro" id="IPR014729">
    <property type="entry name" value="Rossmann-like_a/b/a_fold"/>
</dbReference>
<evidence type="ECO:0000256" key="4">
    <source>
        <dbReference type="ARBA" id="ARBA00022833"/>
    </source>
</evidence>
<dbReference type="GO" id="GO:0005829">
    <property type="term" value="C:cytosol"/>
    <property type="evidence" value="ECO:0007669"/>
    <property type="project" value="TreeGrafter"/>
</dbReference>
<evidence type="ECO:0000313" key="10">
    <source>
        <dbReference type="Proteomes" id="UP000488299"/>
    </source>
</evidence>
<dbReference type="InterPro" id="IPR000924">
    <property type="entry name" value="Glu/Gln-tRNA-synth"/>
</dbReference>
<dbReference type="PRINTS" id="PR00987">
    <property type="entry name" value="TRNASYNTHGLU"/>
</dbReference>
<dbReference type="Gene3D" id="3.40.50.620">
    <property type="entry name" value="HUPs"/>
    <property type="match status" value="1"/>
</dbReference>
<evidence type="ECO:0000256" key="6">
    <source>
        <dbReference type="ARBA" id="ARBA00023146"/>
    </source>
</evidence>
<dbReference type="RefSeq" id="WP_152125809.1">
    <property type="nucleotide sequence ID" value="NZ_WELI01000009.1"/>
</dbReference>
<evidence type="ECO:0000259" key="8">
    <source>
        <dbReference type="Pfam" id="PF00749"/>
    </source>
</evidence>
<feature type="domain" description="Glutamyl/glutaminyl-tRNA synthetase class Ib catalytic" evidence="8">
    <location>
        <begin position="148"/>
        <end position="271"/>
    </location>
</feature>
<keyword evidence="6 7" id="KW-0030">Aminoacyl-tRNA synthetase</keyword>
<feature type="domain" description="Glutamyl/glutaminyl-tRNA synthetase class Ib catalytic" evidence="8">
    <location>
        <begin position="3"/>
        <end position="118"/>
    </location>
</feature>
<gene>
    <name evidence="9" type="ORF">F5984_18985</name>
</gene>
<keyword evidence="4" id="KW-0862">Zinc</keyword>
<keyword evidence="2" id="KW-0479">Metal-binding</keyword>
<keyword evidence="1 7" id="KW-0436">Ligase</keyword>
<protein>
    <recommendedName>
        <fullName evidence="8">Glutamyl/glutaminyl-tRNA synthetase class Ib catalytic domain-containing protein</fullName>
    </recommendedName>
</protein>
<dbReference type="AlphaFoldDB" id="A0A7J5TWQ5"/>
<dbReference type="InterPro" id="IPR001412">
    <property type="entry name" value="aa-tRNA-synth_I_CS"/>
</dbReference>
<evidence type="ECO:0000256" key="7">
    <source>
        <dbReference type="RuleBase" id="RU363037"/>
    </source>
</evidence>
<comment type="similarity">
    <text evidence="7">Belongs to the class-I aminoacyl-tRNA synthetase family.</text>
</comment>
<proteinExistence type="inferred from homology"/>
<dbReference type="SUPFAM" id="SSF52374">
    <property type="entry name" value="Nucleotidylyl transferase"/>
    <property type="match status" value="1"/>
</dbReference>
<evidence type="ECO:0000256" key="5">
    <source>
        <dbReference type="ARBA" id="ARBA00022840"/>
    </source>
</evidence>